<protein>
    <recommendedName>
        <fullName evidence="1">RPW8 domain-containing protein</fullName>
    </recommendedName>
</protein>
<evidence type="ECO:0000313" key="2">
    <source>
        <dbReference type="EMBL" id="KDP31878.1"/>
    </source>
</evidence>
<accession>A0A067KA67</accession>
<dbReference type="OrthoDB" id="850835at2759"/>
<reference evidence="2 3" key="1">
    <citation type="journal article" date="2014" name="PLoS ONE">
        <title>Global Analysis of Gene Expression Profiles in Physic Nut (Jatropha curcas L.) Seedlings Exposed to Salt Stress.</title>
        <authorList>
            <person name="Zhang L."/>
            <person name="Zhang C."/>
            <person name="Wu P."/>
            <person name="Chen Y."/>
            <person name="Li M."/>
            <person name="Jiang H."/>
            <person name="Wu G."/>
        </authorList>
    </citation>
    <scope>NUCLEOTIDE SEQUENCE [LARGE SCALE GENOMIC DNA]</scope>
    <source>
        <strain evidence="3">cv. GZQX0401</strain>
        <tissue evidence="2">Young leaves</tissue>
    </source>
</reference>
<evidence type="ECO:0000259" key="1">
    <source>
        <dbReference type="Pfam" id="PF05659"/>
    </source>
</evidence>
<evidence type="ECO:0000313" key="3">
    <source>
        <dbReference type="Proteomes" id="UP000027138"/>
    </source>
</evidence>
<gene>
    <name evidence="2" type="ORF">JCGZ_12339</name>
</gene>
<dbReference type="STRING" id="180498.A0A067KA67"/>
<dbReference type="Pfam" id="PF05659">
    <property type="entry name" value="RPW8"/>
    <property type="match status" value="1"/>
</dbReference>
<feature type="domain" description="RPW8" evidence="1">
    <location>
        <begin position="7"/>
        <end position="56"/>
    </location>
</feature>
<sequence>MGVFEEACLGAVLGALLQAIIAAKERADFFKKTLEHLETTVKNVETIIREILKLENVPADVKKWKLLKKRKVKKLILEVVASLERFMKYDFQAEQLRYVAIVDKDTAEVDKEIAEITEKWIM</sequence>
<dbReference type="Proteomes" id="UP000027138">
    <property type="component" value="Unassembled WGS sequence"/>
</dbReference>
<name>A0A067KA67_JATCU</name>
<dbReference type="EMBL" id="KK914593">
    <property type="protein sequence ID" value="KDP31878.1"/>
    <property type="molecule type" value="Genomic_DNA"/>
</dbReference>
<keyword evidence="3" id="KW-1185">Reference proteome</keyword>
<organism evidence="2 3">
    <name type="scientific">Jatropha curcas</name>
    <name type="common">Barbados nut</name>
    <dbReference type="NCBI Taxonomy" id="180498"/>
    <lineage>
        <taxon>Eukaryota</taxon>
        <taxon>Viridiplantae</taxon>
        <taxon>Streptophyta</taxon>
        <taxon>Embryophyta</taxon>
        <taxon>Tracheophyta</taxon>
        <taxon>Spermatophyta</taxon>
        <taxon>Magnoliopsida</taxon>
        <taxon>eudicotyledons</taxon>
        <taxon>Gunneridae</taxon>
        <taxon>Pentapetalae</taxon>
        <taxon>rosids</taxon>
        <taxon>fabids</taxon>
        <taxon>Malpighiales</taxon>
        <taxon>Euphorbiaceae</taxon>
        <taxon>Crotonoideae</taxon>
        <taxon>Jatropheae</taxon>
        <taxon>Jatropha</taxon>
    </lineage>
</organism>
<proteinExistence type="predicted"/>
<dbReference type="AlphaFoldDB" id="A0A067KA67"/>
<dbReference type="InterPro" id="IPR008808">
    <property type="entry name" value="Powdery_mildew-R_dom"/>
</dbReference>